<feature type="non-terminal residue" evidence="2">
    <location>
        <position position="104"/>
    </location>
</feature>
<feature type="region of interest" description="Disordered" evidence="1">
    <location>
        <begin position="61"/>
        <end position="104"/>
    </location>
</feature>
<accession>A0AAV2ST23</accession>
<gene>
    <name evidence="2" type="ORF">MNOR_LOCUS41147</name>
</gene>
<dbReference type="Proteomes" id="UP001497623">
    <property type="component" value="Unassembled WGS sequence"/>
</dbReference>
<evidence type="ECO:0000313" key="2">
    <source>
        <dbReference type="EMBL" id="CAL4245944.1"/>
    </source>
</evidence>
<dbReference type="EMBL" id="CAXKWB010142172">
    <property type="protein sequence ID" value="CAL4245944.1"/>
    <property type="molecule type" value="Genomic_DNA"/>
</dbReference>
<comment type="caution">
    <text evidence="2">The sequence shown here is derived from an EMBL/GenBank/DDBJ whole genome shotgun (WGS) entry which is preliminary data.</text>
</comment>
<organism evidence="2 3">
    <name type="scientific">Meganyctiphanes norvegica</name>
    <name type="common">Northern krill</name>
    <name type="synonym">Thysanopoda norvegica</name>
    <dbReference type="NCBI Taxonomy" id="48144"/>
    <lineage>
        <taxon>Eukaryota</taxon>
        <taxon>Metazoa</taxon>
        <taxon>Ecdysozoa</taxon>
        <taxon>Arthropoda</taxon>
        <taxon>Crustacea</taxon>
        <taxon>Multicrustacea</taxon>
        <taxon>Malacostraca</taxon>
        <taxon>Eumalacostraca</taxon>
        <taxon>Eucarida</taxon>
        <taxon>Euphausiacea</taxon>
        <taxon>Euphausiidae</taxon>
        <taxon>Meganyctiphanes</taxon>
    </lineage>
</organism>
<protein>
    <submittedName>
        <fullName evidence="2">Uncharacterized protein</fullName>
    </submittedName>
</protein>
<reference evidence="2 3" key="1">
    <citation type="submission" date="2024-05" db="EMBL/GenBank/DDBJ databases">
        <authorList>
            <person name="Wallberg A."/>
        </authorList>
    </citation>
    <scope>NUCLEOTIDE SEQUENCE [LARGE SCALE GENOMIC DNA]</scope>
</reference>
<name>A0AAV2ST23_MEGNR</name>
<dbReference type="AlphaFoldDB" id="A0AAV2ST23"/>
<keyword evidence="3" id="KW-1185">Reference proteome</keyword>
<evidence type="ECO:0000256" key="1">
    <source>
        <dbReference type="SAM" id="MobiDB-lite"/>
    </source>
</evidence>
<evidence type="ECO:0000313" key="3">
    <source>
        <dbReference type="Proteomes" id="UP001497623"/>
    </source>
</evidence>
<proteinExistence type="predicted"/>
<sequence length="104" mass="11313">SSSAFSGVSSLSYNGMYKKLWETLLILERDPFPAVGLLAKQVVDYVRSKMLNGSLSREFNNSRVESAPGTPVNKPFLMSGDSPPTSMEALTPTHGRSKSMQSNV</sequence>
<feature type="non-terminal residue" evidence="2">
    <location>
        <position position="1"/>
    </location>
</feature>